<proteinExistence type="inferred from homology"/>
<evidence type="ECO:0000313" key="5">
    <source>
        <dbReference type="Proteomes" id="UP000617734"/>
    </source>
</evidence>
<dbReference type="SUPFAM" id="SSF53474">
    <property type="entry name" value="alpha/beta-Hydrolases"/>
    <property type="match status" value="1"/>
</dbReference>
<evidence type="ECO:0000256" key="1">
    <source>
        <dbReference type="ARBA" id="ARBA00007169"/>
    </source>
</evidence>
<sequence length="307" mass="33046">MSQLRTAPAGRRPLVAGAVTCPRPVPGATFRLFLFHHAGGSHLLYRGWETDFPADWEVMLVDAPGRAHLLGERPLDTSEELVGYLRRDLQPWLDRPYAFFGHSMGALVAYELTRRLPAGGGAPAPSWLGLSACGPAGSRDLPRDQRRHLLPDAELRDRIKQVGGTPPNLLEDDDLWRLFGPIFRSDFAVVDTWEPVPGRPPLTVPVSVFGGHQDDLVAPDRLAHWADHARYYLGLHLYRGDHFYLSGQQRSVTRQIVASIRLALRIGGAVRAASSTPAPAAGSAPGAPSAPGVAPAPGVVSVPGAGS</sequence>
<dbReference type="RefSeq" id="WP_229927261.1">
    <property type="nucleotide sequence ID" value="NZ_BNBO01000006.1"/>
</dbReference>
<evidence type="ECO:0000259" key="3">
    <source>
        <dbReference type="Pfam" id="PF00975"/>
    </source>
</evidence>
<dbReference type="PANTHER" id="PTHR11487">
    <property type="entry name" value="THIOESTERASE"/>
    <property type="match status" value="1"/>
</dbReference>
<dbReference type="Gene3D" id="3.40.50.1820">
    <property type="entry name" value="alpha/beta hydrolase"/>
    <property type="match status" value="1"/>
</dbReference>
<dbReference type="GeneID" id="95352184"/>
<organism evidence="4 5">
    <name type="scientific">Kitasatospora indigofera</name>
    <dbReference type="NCBI Taxonomy" id="67307"/>
    <lineage>
        <taxon>Bacteria</taxon>
        <taxon>Bacillati</taxon>
        <taxon>Actinomycetota</taxon>
        <taxon>Actinomycetes</taxon>
        <taxon>Kitasatosporales</taxon>
        <taxon>Streptomycetaceae</taxon>
        <taxon>Kitasatospora</taxon>
    </lineage>
</organism>
<reference evidence="4" key="2">
    <citation type="submission" date="2020-09" db="EMBL/GenBank/DDBJ databases">
        <authorList>
            <person name="Sun Q."/>
            <person name="Ohkuma M."/>
        </authorList>
    </citation>
    <scope>NUCLEOTIDE SEQUENCE</scope>
    <source>
        <strain evidence="4">JCM 4646</strain>
    </source>
</reference>
<dbReference type="InterPro" id="IPR029058">
    <property type="entry name" value="AB_hydrolase_fold"/>
</dbReference>
<reference evidence="4" key="1">
    <citation type="journal article" date="2014" name="Int. J. Syst. Evol. Microbiol.">
        <title>Complete genome sequence of Corynebacterium casei LMG S-19264T (=DSM 44701T), isolated from a smear-ripened cheese.</title>
        <authorList>
            <consortium name="US DOE Joint Genome Institute (JGI-PGF)"/>
            <person name="Walter F."/>
            <person name="Albersmeier A."/>
            <person name="Kalinowski J."/>
            <person name="Ruckert C."/>
        </authorList>
    </citation>
    <scope>NUCLEOTIDE SEQUENCE</scope>
    <source>
        <strain evidence="4">JCM 4646</strain>
    </source>
</reference>
<comment type="similarity">
    <text evidence="1">Belongs to the thioesterase family.</text>
</comment>
<protein>
    <recommendedName>
        <fullName evidence="3">Thioesterase domain-containing protein</fullName>
    </recommendedName>
</protein>
<feature type="domain" description="Thioesterase" evidence="3">
    <location>
        <begin position="31"/>
        <end position="257"/>
    </location>
</feature>
<dbReference type="InterPro" id="IPR012223">
    <property type="entry name" value="TEII"/>
</dbReference>
<evidence type="ECO:0000256" key="2">
    <source>
        <dbReference type="SAM" id="MobiDB-lite"/>
    </source>
</evidence>
<comment type="caution">
    <text evidence="4">The sequence shown here is derived from an EMBL/GenBank/DDBJ whole genome shotgun (WGS) entry which is preliminary data.</text>
</comment>
<name>A0A919KN21_9ACTN</name>
<dbReference type="Pfam" id="PF00975">
    <property type="entry name" value="Thioesterase"/>
    <property type="match status" value="1"/>
</dbReference>
<gene>
    <name evidence="4" type="ORF">GCM10018781_16920</name>
</gene>
<dbReference type="InterPro" id="IPR001031">
    <property type="entry name" value="Thioesterase"/>
</dbReference>
<feature type="region of interest" description="Disordered" evidence="2">
    <location>
        <begin position="275"/>
        <end position="307"/>
    </location>
</feature>
<dbReference type="AlphaFoldDB" id="A0A919KN21"/>
<accession>A0A919KN21</accession>
<dbReference type="EMBL" id="BNBO01000006">
    <property type="protein sequence ID" value="GHH65075.1"/>
    <property type="molecule type" value="Genomic_DNA"/>
</dbReference>
<dbReference type="GO" id="GO:0008610">
    <property type="term" value="P:lipid biosynthetic process"/>
    <property type="evidence" value="ECO:0007669"/>
    <property type="project" value="TreeGrafter"/>
</dbReference>
<dbReference type="PANTHER" id="PTHR11487:SF0">
    <property type="entry name" value="S-ACYL FATTY ACID SYNTHASE THIOESTERASE, MEDIUM CHAIN"/>
    <property type="match status" value="1"/>
</dbReference>
<dbReference type="Proteomes" id="UP000617734">
    <property type="component" value="Unassembled WGS sequence"/>
</dbReference>
<evidence type="ECO:0000313" key="4">
    <source>
        <dbReference type="EMBL" id="GHH65075.1"/>
    </source>
</evidence>
<keyword evidence="5" id="KW-1185">Reference proteome</keyword>